<dbReference type="Proteomes" id="UP000064525">
    <property type="component" value="Chromosome I"/>
</dbReference>
<evidence type="ECO:0000256" key="2">
    <source>
        <dbReference type="ARBA" id="ARBA00022516"/>
    </source>
</evidence>
<keyword evidence="4 9" id="KW-0472">Membrane</keyword>
<accession>A0A099UA84</accession>
<reference evidence="10" key="3">
    <citation type="submission" date="2015-11" db="EMBL/GenBank/DDBJ databases">
        <authorList>
            <person name="Zhang Y."/>
            <person name="Guo Z."/>
        </authorList>
    </citation>
    <scope>NUCLEOTIDE SEQUENCE</scope>
    <source>
        <strain evidence="10">1</strain>
    </source>
</reference>
<keyword evidence="9" id="KW-1133">Transmembrane helix</keyword>
<dbReference type="PANTHER" id="PTHR35809">
    <property type="entry name" value="ARCHAETIDYLSERINE DECARBOXYLASE PROENZYME-RELATED"/>
    <property type="match status" value="1"/>
</dbReference>
<evidence type="ECO:0000256" key="3">
    <source>
        <dbReference type="ARBA" id="ARBA00023098"/>
    </source>
</evidence>
<gene>
    <name evidence="10" type="ORF">BN2458_PEG0301</name>
    <name evidence="11" type="ORF">LS75_006070</name>
</gene>
<dbReference type="KEGG" id="hty:BN2458_PEG0301"/>
<dbReference type="RefSeq" id="WP_034328021.1">
    <property type="nucleotide sequence ID" value="NZ_CAJTQN010000010.1"/>
</dbReference>
<dbReference type="GO" id="GO:0008654">
    <property type="term" value="P:phospholipid biosynthetic process"/>
    <property type="evidence" value="ECO:0007669"/>
    <property type="project" value="UniProtKB-KW"/>
</dbReference>
<dbReference type="PATRIC" id="fig|76936.10.peg.291"/>
<reference evidence="11 12" key="1">
    <citation type="journal article" date="2014" name="Genome Announc.">
        <title>Draft genome sequences of eight enterohepatic helicobacter species isolated from both laboratory and wild rodents.</title>
        <authorList>
            <person name="Sheh A."/>
            <person name="Shen Z."/>
            <person name="Fox J.G."/>
        </authorList>
    </citation>
    <scope>NUCLEOTIDE SEQUENCE [LARGE SCALE GENOMIC DNA]</scope>
    <source>
        <strain evidence="11 12">MIT 98-6810</strain>
    </source>
</reference>
<organism evidence="10 13">
    <name type="scientific">Helicobacter typhlonius</name>
    <dbReference type="NCBI Taxonomy" id="76936"/>
    <lineage>
        <taxon>Bacteria</taxon>
        <taxon>Pseudomonadati</taxon>
        <taxon>Campylobacterota</taxon>
        <taxon>Epsilonproteobacteria</taxon>
        <taxon>Campylobacterales</taxon>
        <taxon>Helicobacteraceae</taxon>
        <taxon>Helicobacter</taxon>
    </lineage>
</organism>
<keyword evidence="3" id="KW-0443">Lipid metabolism</keyword>
<proteinExistence type="predicted"/>
<evidence type="ECO:0000313" key="11">
    <source>
        <dbReference type="EMBL" id="TLD78339.1"/>
    </source>
</evidence>
<dbReference type="PANTHER" id="PTHR35809:SF1">
    <property type="entry name" value="ARCHAETIDYLSERINE DECARBOXYLASE PROENZYME-RELATED"/>
    <property type="match status" value="1"/>
</dbReference>
<sequence length="212" mass="24073">MTTTQIIAKQGWVGALVLLVAFVLTLWLDWNVCAFVLCVMLVLWLAMFRNPERIPNASESNVFVSPVDGIVRDIDANEERISILIETRFIDVGVIRSPCDVVEGKMSEKKGLNLTWCSKEKRNTLNATMRFESLQERTFSIDFYPIFFSSQELFASSNLDVGERMGFMKAGMTRIIIPQKRQKGVDSDIELKVSIGDRVKALQSVIGYFYEV</sequence>
<keyword evidence="7" id="KW-1208">Phospholipid metabolism</keyword>
<keyword evidence="6" id="KW-0594">Phospholipid biosynthesis</keyword>
<keyword evidence="1" id="KW-1003">Cell membrane</keyword>
<evidence type="ECO:0000256" key="9">
    <source>
        <dbReference type="SAM" id="Phobius"/>
    </source>
</evidence>
<dbReference type="AlphaFoldDB" id="A0A099UA84"/>
<dbReference type="EMBL" id="LN907858">
    <property type="protein sequence ID" value="CUU39188.1"/>
    <property type="molecule type" value="Genomic_DNA"/>
</dbReference>
<feature type="transmembrane region" description="Helical" evidence="9">
    <location>
        <begin position="12"/>
        <end position="45"/>
    </location>
</feature>
<evidence type="ECO:0000313" key="13">
    <source>
        <dbReference type="Proteomes" id="UP000064525"/>
    </source>
</evidence>
<keyword evidence="5" id="KW-0865">Zymogen</keyword>
<name>A0A099UA84_9HELI</name>
<keyword evidence="12" id="KW-1185">Reference proteome</keyword>
<protein>
    <submittedName>
        <fullName evidence="11">Phosphatidylserine decarboxylase</fullName>
    </submittedName>
</protein>
<evidence type="ECO:0000313" key="12">
    <source>
        <dbReference type="Proteomes" id="UP000029925"/>
    </source>
</evidence>
<dbReference type="GeneID" id="78150636"/>
<dbReference type="InterPro" id="IPR033175">
    <property type="entry name" value="PSD-A"/>
</dbReference>
<evidence type="ECO:0000256" key="5">
    <source>
        <dbReference type="ARBA" id="ARBA00023145"/>
    </source>
</evidence>
<dbReference type="OrthoDB" id="5323544at2"/>
<evidence type="ECO:0000313" key="10">
    <source>
        <dbReference type="EMBL" id="CUU39188.1"/>
    </source>
</evidence>
<dbReference type="Proteomes" id="UP000029925">
    <property type="component" value="Unassembled WGS sequence"/>
</dbReference>
<evidence type="ECO:0000256" key="8">
    <source>
        <dbReference type="ARBA" id="ARBA00023317"/>
    </source>
</evidence>
<evidence type="ECO:0000256" key="7">
    <source>
        <dbReference type="ARBA" id="ARBA00023264"/>
    </source>
</evidence>
<keyword evidence="2" id="KW-0444">Lipid biosynthesis</keyword>
<keyword evidence="9" id="KW-0812">Transmembrane</keyword>
<dbReference type="STRING" id="76936.BN2458_PEG0301"/>
<evidence type="ECO:0000256" key="1">
    <source>
        <dbReference type="ARBA" id="ARBA00022475"/>
    </source>
</evidence>
<evidence type="ECO:0000256" key="4">
    <source>
        <dbReference type="ARBA" id="ARBA00023136"/>
    </source>
</evidence>
<reference evidence="13" key="2">
    <citation type="submission" date="2015-11" db="EMBL/GenBank/DDBJ databases">
        <authorList>
            <person name="Anvar S.Y."/>
        </authorList>
    </citation>
    <scope>NUCLEOTIDE SEQUENCE [LARGE SCALE GENOMIC DNA]</scope>
</reference>
<keyword evidence="8" id="KW-0670">Pyruvate</keyword>
<evidence type="ECO:0000256" key="6">
    <source>
        <dbReference type="ARBA" id="ARBA00023209"/>
    </source>
</evidence>
<dbReference type="EMBL" id="JRPF02000006">
    <property type="protein sequence ID" value="TLD78339.1"/>
    <property type="molecule type" value="Genomic_DNA"/>
</dbReference>